<name>A0AAV2FFQ2_9ROSI</name>
<sequence length="118" mass="13248">MATRPLLPGPRRRRRRPGAPALRGCSVFPRTSSRRGWRFEVDANGGAEGWGRRRGRRVEMQRYGATQRLPRWEACGGRGARTATRRQRRGGRGQWCGSGEVDSGAAAARWTKGCEFCF</sequence>
<protein>
    <submittedName>
        <fullName evidence="2">Uncharacterized protein</fullName>
    </submittedName>
</protein>
<dbReference type="EMBL" id="OZ034819">
    <property type="protein sequence ID" value="CAL1396305.1"/>
    <property type="molecule type" value="Genomic_DNA"/>
</dbReference>
<proteinExistence type="predicted"/>
<feature type="region of interest" description="Disordered" evidence="1">
    <location>
        <begin position="1"/>
        <end position="27"/>
    </location>
</feature>
<organism evidence="2 3">
    <name type="scientific">Linum trigynum</name>
    <dbReference type="NCBI Taxonomy" id="586398"/>
    <lineage>
        <taxon>Eukaryota</taxon>
        <taxon>Viridiplantae</taxon>
        <taxon>Streptophyta</taxon>
        <taxon>Embryophyta</taxon>
        <taxon>Tracheophyta</taxon>
        <taxon>Spermatophyta</taxon>
        <taxon>Magnoliopsida</taxon>
        <taxon>eudicotyledons</taxon>
        <taxon>Gunneridae</taxon>
        <taxon>Pentapetalae</taxon>
        <taxon>rosids</taxon>
        <taxon>fabids</taxon>
        <taxon>Malpighiales</taxon>
        <taxon>Linaceae</taxon>
        <taxon>Linum</taxon>
    </lineage>
</organism>
<keyword evidence="3" id="KW-1185">Reference proteome</keyword>
<reference evidence="2 3" key="1">
    <citation type="submission" date="2024-04" db="EMBL/GenBank/DDBJ databases">
        <authorList>
            <person name="Fracassetti M."/>
        </authorList>
    </citation>
    <scope>NUCLEOTIDE SEQUENCE [LARGE SCALE GENOMIC DNA]</scope>
</reference>
<evidence type="ECO:0000313" key="2">
    <source>
        <dbReference type="EMBL" id="CAL1396305.1"/>
    </source>
</evidence>
<dbReference type="AlphaFoldDB" id="A0AAV2FFQ2"/>
<gene>
    <name evidence="2" type="ORF">LTRI10_LOCUS36682</name>
</gene>
<evidence type="ECO:0000313" key="3">
    <source>
        <dbReference type="Proteomes" id="UP001497516"/>
    </source>
</evidence>
<dbReference type="Proteomes" id="UP001497516">
    <property type="component" value="Chromosome 6"/>
</dbReference>
<accession>A0AAV2FFQ2</accession>
<feature type="region of interest" description="Disordered" evidence="1">
    <location>
        <begin position="77"/>
        <end position="98"/>
    </location>
</feature>
<evidence type="ECO:0000256" key="1">
    <source>
        <dbReference type="SAM" id="MobiDB-lite"/>
    </source>
</evidence>